<dbReference type="RefSeq" id="YP_001957024.1">
    <property type="nucleotide sequence ID" value="NC_010821.1"/>
</dbReference>
<dbReference type="EMBL" id="EU197055">
    <property type="protein sequence ID" value="ABY63129.1"/>
    <property type="molecule type" value="Genomic_DNA"/>
</dbReference>
<organismHost>
    <name type="scientific">Pseudomonas chlororaphis</name>
    <dbReference type="NCBI Taxonomy" id="587753"/>
</organismHost>
<sequence>MGLKLKVLREDTTAWIVKWLADHTNKSNIEVERKYFDNPLKHYMQFTNSETNRTVKLRAKPEYYLVHFMDHRIDGYFHLNLDYNRPVSEAAEIILKYLTSDLQQEQFKDWVKALILTVD</sequence>
<organism evidence="1 2">
    <name type="scientific">Pseudomonas phage 201phi2-1</name>
    <name type="common">Pseudomonas chlororaphis phage 201phi2-1</name>
    <dbReference type="NCBI Taxonomy" id="198110"/>
    <lineage>
        <taxon>Viruses</taxon>
        <taxon>Duplodnaviria</taxon>
        <taxon>Heunggongvirae</taxon>
        <taxon>Uroviricota</taxon>
        <taxon>Caudoviricetes</taxon>
        <taxon>Chimalliviridae</taxon>
        <taxon>Serwervirus</taxon>
        <taxon>Serwervirus 201phi21</taxon>
    </lineage>
</organism>
<evidence type="ECO:0000313" key="2">
    <source>
        <dbReference type="Proteomes" id="UP000002421"/>
    </source>
</evidence>
<accession>B3FJG3</accession>
<name>B3FJG3_BP201</name>
<keyword evidence="2" id="KW-1185">Reference proteome</keyword>
<dbReference type="KEGG" id="vg:6372552"/>
<gene>
    <name evidence="1" type="ORF">201phi2-1p303</name>
</gene>
<protein>
    <submittedName>
        <fullName evidence="1">Uncharacterized protein</fullName>
    </submittedName>
</protein>
<evidence type="ECO:0000313" key="1">
    <source>
        <dbReference type="EMBL" id="ABY63129.1"/>
    </source>
</evidence>
<dbReference type="Proteomes" id="UP000002421">
    <property type="component" value="Segment"/>
</dbReference>
<reference evidence="1 2" key="1">
    <citation type="journal article" date="2008" name="Virology">
        <title>Characterization of Pseudomonas chlororaphis myovirus 201varphi2-1 via genomic sequencing, mass spectrometry, and electron microscopy.</title>
        <authorList>
            <person name="Thomas J.A."/>
            <person name="Rolando M.R."/>
            <person name="Carroll C.A."/>
            <person name="Shen P.S."/>
            <person name="Belnap D.M."/>
            <person name="Weintraub S.T."/>
            <person name="Serwer P."/>
            <person name="Hardies S.C."/>
        </authorList>
    </citation>
    <scope>NUCLEOTIDE SEQUENCE</scope>
</reference>
<proteinExistence type="predicted"/>